<accession>A0A7G2C2M6</accession>
<dbReference type="VEuPathDB" id="TriTrypDB:ADEAN_000135000"/>
<evidence type="ECO:0000313" key="3">
    <source>
        <dbReference type="Proteomes" id="UP000515908"/>
    </source>
</evidence>
<evidence type="ECO:0000256" key="1">
    <source>
        <dbReference type="SAM" id="MobiDB-lite"/>
    </source>
</evidence>
<protein>
    <submittedName>
        <fullName evidence="2">Uncharacterized protein</fullName>
    </submittedName>
</protein>
<reference evidence="2 3" key="1">
    <citation type="submission" date="2020-08" db="EMBL/GenBank/DDBJ databases">
        <authorList>
            <person name="Newling K."/>
            <person name="Davey J."/>
            <person name="Forrester S."/>
        </authorList>
    </citation>
    <scope>NUCLEOTIDE SEQUENCE [LARGE SCALE GENOMIC DNA]</scope>
    <source>
        <strain evidence="3">Crithidia deanei Carvalho (ATCC PRA-265)</strain>
    </source>
</reference>
<feature type="compositionally biased region" description="Polar residues" evidence="1">
    <location>
        <begin position="54"/>
        <end position="66"/>
    </location>
</feature>
<organism evidence="2 3">
    <name type="scientific">Angomonas deanei</name>
    <dbReference type="NCBI Taxonomy" id="59799"/>
    <lineage>
        <taxon>Eukaryota</taxon>
        <taxon>Discoba</taxon>
        <taxon>Euglenozoa</taxon>
        <taxon>Kinetoplastea</taxon>
        <taxon>Metakinetoplastina</taxon>
        <taxon>Trypanosomatida</taxon>
        <taxon>Trypanosomatidae</taxon>
        <taxon>Strigomonadinae</taxon>
        <taxon>Angomonas</taxon>
    </lineage>
</organism>
<name>A0A7G2C2M6_9TRYP</name>
<feature type="region of interest" description="Disordered" evidence="1">
    <location>
        <begin position="1"/>
        <end position="83"/>
    </location>
</feature>
<feature type="compositionally biased region" description="Polar residues" evidence="1">
    <location>
        <begin position="98"/>
        <end position="107"/>
    </location>
</feature>
<evidence type="ECO:0000313" key="2">
    <source>
        <dbReference type="EMBL" id="CAD2213906.1"/>
    </source>
</evidence>
<feature type="region of interest" description="Disordered" evidence="1">
    <location>
        <begin position="98"/>
        <end position="121"/>
    </location>
</feature>
<dbReference type="EMBL" id="LR877146">
    <property type="protein sequence ID" value="CAD2213906.1"/>
    <property type="molecule type" value="Genomic_DNA"/>
</dbReference>
<gene>
    <name evidence="2" type="ORF">ADEAN_000135000</name>
</gene>
<proteinExistence type="predicted"/>
<dbReference type="AlphaFoldDB" id="A0A7G2C2M6"/>
<keyword evidence="3" id="KW-1185">Reference proteome</keyword>
<feature type="compositionally biased region" description="Polar residues" evidence="1">
    <location>
        <begin position="1"/>
        <end position="16"/>
    </location>
</feature>
<dbReference type="Proteomes" id="UP000515908">
    <property type="component" value="Chromosome 02"/>
</dbReference>
<sequence length="312" mass="34711">MKSLKRSVSTFTSTTVLARRSASDSGMPLQPLPKKSPARKTSPRTAWMEESDAPQHSTEVSTQTAPAPTPDRVPSSNKFSFVSDPSVRQTDVYDYSGSFTHQVPNNTPKRKLPMWSSSLTHPSLGRRRMEEKNWASTAENTEMEIREDDPRVVAFLKSLEQFCTAEETERLRAQLTENVILHLRKADGRGLYARRPITEGEVLLEIPLPNTSKVVKTGRDGQRALGFAVNAEALQLGSIAAADRACPSFQTIKETLHDYAKNRASSFEPVPHILFIDLLHCAALLSCERAIGSKSVYGAYFDLFSDKKQKVD</sequence>